<comment type="caution">
    <text evidence="7">The sequence shown here is derived from an EMBL/GenBank/DDBJ whole genome shotgun (WGS) entry which is preliminary data.</text>
</comment>
<gene>
    <name evidence="7" type="primary">Lect2_0</name>
    <name evidence="7" type="ORF">GTO93_0019772</name>
</gene>
<dbReference type="EMBL" id="JAAWVQ010009969">
    <property type="protein sequence ID" value="MBN3271351.1"/>
    <property type="molecule type" value="Genomic_DNA"/>
</dbReference>
<keyword evidence="8" id="KW-1185">Reference proteome</keyword>
<feature type="compositionally biased region" description="Gly residues" evidence="6">
    <location>
        <begin position="34"/>
        <end position="43"/>
    </location>
</feature>
<proteinExistence type="inferred from homology"/>
<dbReference type="PANTHER" id="PTHR11329">
    <property type="entry name" value="LEUKOCYTE CELL-DERIVED CHEMOTAXIN 2"/>
    <property type="match status" value="1"/>
</dbReference>
<feature type="region of interest" description="Disordered" evidence="6">
    <location>
        <begin position="1"/>
        <end position="44"/>
    </location>
</feature>
<dbReference type="PANTHER" id="PTHR11329:SF0">
    <property type="entry name" value="LEUKOCYTE CELL-DERIVED CHEMOTAXIN-2"/>
    <property type="match status" value="1"/>
</dbReference>
<keyword evidence="2" id="KW-0732">Signal</keyword>
<feature type="non-terminal residue" evidence="7">
    <location>
        <position position="1"/>
    </location>
</feature>
<evidence type="ECO:0000256" key="4">
    <source>
        <dbReference type="ARBA" id="ARBA00023157"/>
    </source>
</evidence>
<dbReference type="Proteomes" id="UP001166093">
    <property type="component" value="Unassembled WGS sequence"/>
</dbReference>
<evidence type="ECO:0000256" key="2">
    <source>
        <dbReference type="ARBA" id="ARBA00022729"/>
    </source>
</evidence>
<organism evidence="7 8">
    <name type="scientific">Polyodon spathula</name>
    <name type="common">North American paddlefish</name>
    <name type="synonym">Squalus spathula</name>
    <dbReference type="NCBI Taxonomy" id="7913"/>
    <lineage>
        <taxon>Eukaryota</taxon>
        <taxon>Metazoa</taxon>
        <taxon>Chordata</taxon>
        <taxon>Craniata</taxon>
        <taxon>Vertebrata</taxon>
        <taxon>Euteleostomi</taxon>
        <taxon>Actinopterygii</taxon>
        <taxon>Chondrostei</taxon>
        <taxon>Acipenseriformes</taxon>
        <taxon>Polyodontidae</taxon>
        <taxon>Polyodon</taxon>
    </lineage>
</organism>
<evidence type="ECO:0000256" key="6">
    <source>
        <dbReference type="SAM" id="MobiDB-lite"/>
    </source>
</evidence>
<sequence length="158" mass="16990">MSSGDESSSRPVRALKNGRRSIWKGWPDSSFPGPGSGSGGRSHGGVAVKCSDGSAVYAPFDGKLVGRISPYGNGNKIDNGFKLIGNAFIRPRIAVTLTMLSPSICRVVHDALYSKPNKYTRNVKKGQRIGTLLPMQTAYPGITSHIQMCDRSNLTCYL</sequence>
<protein>
    <submittedName>
        <fullName evidence="7">LECT2 protein</fullName>
    </submittedName>
</protein>
<feature type="non-terminal residue" evidence="7">
    <location>
        <position position="158"/>
    </location>
</feature>
<evidence type="ECO:0000313" key="7">
    <source>
        <dbReference type="EMBL" id="MBN3271351.1"/>
    </source>
</evidence>
<keyword evidence="3" id="KW-0862">Zinc</keyword>
<keyword evidence="4" id="KW-1015">Disulfide bond</keyword>
<name>A0ABS2XAY3_POLSP</name>
<dbReference type="InterPro" id="IPR011055">
    <property type="entry name" value="Dup_hybrid_motif"/>
</dbReference>
<evidence type="ECO:0000313" key="8">
    <source>
        <dbReference type="Proteomes" id="UP001166093"/>
    </source>
</evidence>
<comment type="similarity">
    <text evidence="5">Belongs to the LECT2/MIM-1 family.</text>
</comment>
<reference evidence="7" key="1">
    <citation type="journal article" date="2021" name="Cell">
        <title>Tracing the genetic footprints of vertebrate landing in non-teleost ray-finned fishes.</title>
        <authorList>
            <person name="Bi X."/>
            <person name="Wang K."/>
            <person name="Yang L."/>
            <person name="Pan H."/>
            <person name="Jiang H."/>
            <person name="Wei Q."/>
            <person name="Fang M."/>
            <person name="Yu H."/>
            <person name="Zhu C."/>
            <person name="Cai Y."/>
            <person name="He Y."/>
            <person name="Gan X."/>
            <person name="Zeng H."/>
            <person name="Yu D."/>
            <person name="Zhu Y."/>
            <person name="Jiang H."/>
            <person name="Qiu Q."/>
            <person name="Yang H."/>
            <person name="Zhang Y.E."/>
            <person name="Wang W."/>
            <person name="Zhu M."/>
            <person name="He S."/>
            <person name="Zhang G."/>
        </authorList>
    </citation>
    <scope>NUCLEOTIDE SEQUENCE</scope>
    <source>
        <strain evidence="7">Pddl_001</strain>
    </source>
</reference>
<evidence type="ECO:0000256" key="3">
    <source>
        <dbReference type="ARBA" id="ARBA00022833"/>
    </source>
</evidence>
<dbReference type="InterPro" id="IPR008663">
    <property type="entry name" value="LECT2"/>
</dbReference>
<dbReference type="Gene3D" id="2.70.70.10">
    <property type="entry name" value="Glucose Permease (Domain IIA)"/>
    <property type="match status" value="1"/>
</dbReference>
<accession>A0ABS2XAY3</accession>
<keyword evidence="1" id="KW-0479">Metal-binding</keyword>
<evidence type="ECO:0000256" key="1">
    <source>
        <dbReference type="ARBA" id="ARBA00022723"/>
    </source>
</evidence>
<feature type="compositionally biased region" description="Polar residues" evidence="6">
    <location>
        <begin position="1"/>
        <end position="10"/>
    </location>
</feature>
<evidence type="ECO:0000256" key="5">
    <source>
        <dbReference type="ARBA" id="ARBA00024361"/>
    </source>
</evidence>